<proteinExistence type="predicted"/>
<dbReference type="InterPro" id="IPR056778">
    <property type="entry name" value="UPF0261_C"/>
</dbReference>
<gene>
    <name evidence="3" type="ORF">EYC80_000433</name>
</gene>
<dbReference type="CDD" id="cd15488">
    <property type="entry name" value="Tm-1-like"/>
    <property type="match status" value="1"/>
</dbReference>
<dbReference type="InterPro" id="IPR044122">
    <property type="entry name" value="UPF0261_N"/>
</dbReference>
<dbReference type="InterPro" id="IPR008322">
    <property type="entry name" value="UPF0261"/>
</dbReference>
<dbReference type="Pfam" id="PF23189">
    <property type="entry name" value="UPF0261_C"/>
    <property type="match status" value="1"/>
</dbReference>
<comment type="caution">
    <text evidence="3">The sequence shown here is derived from an EMBL/GenBank/DDBJ whole genome shotgun (WGS) entry which is preliminary data.</text>
</comment>
<evidence type="ECO:0000259" key="2">
    <source>
        <dbReference type="Pfam" id="PF23189"/>
    </source>
</evidence>
<dbReference type="Gene3D" id="3.40.50.12030">
    <property type="entry name" value="Uncharacterised protein family UPF0261, NC domain"/>
    <property type="match status" value="1"/>
</dbReference>
<keyword evidence="4" id="KW-1185">Reference proteome</keyword>
<evidence type="ECO:0000313" key="4">
    <source>
        <dbReference type="Proteomes" id="UP000326757"/>
    </source>
</evidence>
<organism evidence="3 4">
    <name type="scientific">Monilinia laxa</name>
    <name type="common">Brown rot fungus</name>
    <name type="synonym">Sclerotinia laxa</name>
    <dbReference type="NCBI Taxonomy" id="61186"/>
    <lineage>
        <taxon>Eukaryota</taxon>
        <taxon>Fungi</taxon>
        <taxon>Dikarya</taxon>
        <taxon>Ascomycota</taxon>
        <taxon>Pezizomycotina</taxon>
        <taxon>Leotiomycetes</taxon>
        <taxon>Helotiales</taxon>
        <taxon>Sclerotiniaceae</taxon>
        <taxon>Monilinia</taxon>
    </lineage>
</organism>
<dbReference type="EMBL" id="VIGI01000005">
    <property type="protein sequence ID" value="KAB8300215.1"/>
    <property type="molecule type" value="Genomic_DNA"/>
</dbReference>
<dbReference type="NCBIfam" id="NF002674">
    <property type="entry name" value="PRK02399.1-2"/>
    <property type="match status" value="1"/>
</dbReference>
<dbReference type="PANTHER" id="PTHR31862:SF1">
    <property type="entry name" value="UPF0261 DOMAIN PROTEIN (AFU_ORTHOLOGUE AFUA_1G10120)"/>
    <property type="match status" value="1"/>
</dbReference>
<reference evidence="3 4" key="1">
    <citation type="submission" date="2019-06" db="EMBL/GenBank/DDBJ databases">
        <title>Genome Sequence of the Brown Rot Fungal Pathogen Monilinia laxa.</title>
        <authorList>
            <person name="De Miccolis Angelini R.M."/>
            <person name="Landi L."/>
            <person name="Abate D."/>
            <person name="Pollastro S."/>
            <person name="Romanazzi G."/>
            <person name="Faretra F."/>
        </authorList>
    </citation>
    <scope>NUCLEOTIDE SEQUENCE [LARGE SCALE GENOMIC DNA]</scope>
    <source>
        <strain evidence="3 4">Mlax316</strain>
    </source>
</reference>
<dbReference type="OrthoDB" id="10264588at2759"/>
<feature type="domain" description="UPF0261" evidence="2">
    <location>
        <begin position="197"/>
        <end position="420"/>
    </location>
</feature>
<evidence type="ECO:0000313" key="3">
    <source>
        <dbReference type="EMBL" id="KAB8300215.1"/>
    </source>
</evidence>
<name>A0A5N6KAM0_MONLA</name>
<accession>A0A5N6KAM0</accession>
<dbReference type="Pfam" id="PF06792">
    <property type="entry name" value="UPF0261"/>
    <property type="match status" value="1"/>
</dbReference>
<dbReference type="AlphaFoldDB" id="A0A5N6KAM0"/>
<feature type="domain" description="UPF0261" evidence="1">
    <location>
        <begin position="4"/>
        <end position="181"/>
    </location>
</feature>
<dbReference type="InterPro" id="IPR051353">
    <property type="entry name" value="Tobamovirus_resist_UPF0261"/>
</dbReference>
<sequence length="423" mass="46089">MSNPTILLLGTVDSKREEILYLRTRILLHSKPNTKVLLADLGREPASDPEIDIPQSEILSHASSPIDYSTLSRSEYIEHISTSASNLVRKLCEKSCIHAIIGIGGSGGTSICASIMRNAVPILFPKLIVSTMAASGNSGLYFGETDITMMYSVVDIVGTNSLLKGILDNAAGAISGSAQAYWVRCKEEEQANGKPRKKGIGITMFGITTPCVEMVKEILENECEDRYEIYIFHATGAGGKAMDRLIREKRIDAVLDITTTEIADYICGGVLSAGPERLSAAAEMGIPQIVSVGACDCVNFGPRDSVPEKFRERQLVQHNPDITVMRSNADECAEIGSFIAGKLKEKAKREELVKVCLPMRGTSMLAVEGGEFFDSEADKRLFEAIKHELDGTGIDVLEKDSAVNDKEFAEFLADQLRQVMFKP</sequence>
<dbReference type="Gene3D" id="3.40.50.12020">
    <property type="entry name" value="Uncharacterised protein family UPF0261, NN domain"/>
    <property type="match status" value="1"/>
</dbReference>
<dbReference type="Proteomes" id="UP000326757">
    <property type="component" value="Unassembled WGS sequence"/>
</dbReference>
<evidence type="ECO:0000259" key="1">
    <source>
        <dbReference type="Pfam" id="PF06792"/>
    </source>
</evidence>
<dbReference type="PIRSF" id="PIRSF033271">
    <property type="entry name" value="UCP033271"/>
    <property type="match status" value="1"/>
</dbReference>
<dbReference type="PANTHER" id="PTHR31862">
    <property type="entry name" value="UPF0261 DOMAIN PROTEIN (AFU_ORTHOLOGUE AFUA_1G10120)"/>
    <property type="match status" value="1"/>
</dbReference>
<protein>
    <submittedName>
        <fullName evidence="3">Uncharacterized protein</fullName>
    </submittedName>
</protein>